<dbReference type="PROSITE" id="PS51898">
    <property type="entry name" value="TYR_RECOMBINASE"/>
    <property type="match status" value="1"/>
</dbReference>
<name>A0ABZ1UTS1_9BURK</name>
<keyword evidence="8" id="KW-0808">Transferase</keyword>
<organism evidence="8 9">
    <name type="scientific">[Empedobacter] haloabium</name>
    <dbReference type="NCBI Taxonomy" id="592317"/>
    <lineage>
        <taxon>Bacteria</taxon>
        <taxon>Pseudomonadati</taxon>
        <taxon>Pseudomonadota</taxon>
        <taxon>Betaproteobacteria</taxon>
        <taxon>Burkholderiales</taxon>
        <taxon>Oxalobacteraceae</taxon>
        <taxon>Telluria group</taxon>
        <taxon>Telluria group incertae sedis</taxon>
    </lineage>
</organism>
<keyword evidence="2" id="KW-0229">DNA integration</keyword>
<dbReference type="InterPro" id="IPR053876">
    <property type="entry name" value="Phage_int_M"/>
</dbReference>
<accession>A0ABZ1UTS1</accession>
<protein>
    <submittedName>
        <fullName evidence="8">Integrase arm-type DNA-binding domain-containing protein</fullName>
    </submittedName>
</protein>
<dbReference type="InterPro" id="IPR002104">
    <property type="entry name" value="Integrase_catalytic"/>
</dbReference>
<dbReference type="GO" id="GO:0003677">
    <property type="term" value="F:DNA binding"/>
    <property type="evidence" value="ECO:0007669"/>
    <property type="project" value="UniProtKB-KW"/>
</dbReference>
<dbReference type="Pfam" id="PF13356">
    <property type="entry name" value="Arm-DNA-bind_3"/>
    <property type="match status" value="1"/>
</dbReference>
<feature type="domain" description="Tyr recombinase" evidence="6">
    <location>
        <begin position="211"/>
        <end position="388"/>
    </location>
</feature>
<dbReference type="InterPro" id="IPR011010">
    <property type="entry name" value="DNA_brk_join_enz"/>
</dbReference>
<gene>
    <name evidence="8" type="ORF">E7V67_010060</name>
</gene>
<dbReference type="Gene3D" id="1.10.150.130">
    <property type="match status" value="1"/>
</dbReference>
<dbReference type="InterPro" id="IPR013762">
    <property type="entry name" value="Integrase-like_cat_sf"/>
</dbReference>
<dbReference type="InterPro" id="IPR050808">
    <property type="entry name" value="Phage_Integrase"/>
</dbReference>
<evidence type="ECO:0000256" key="4">
    <source>
        <dbReference type="ARBA" id="ARBA00023172"/>
    </source>
</evidence>
<dbReference type="PROSITE" id="PS51900">
    <property type="entry name" value="CB"/>
    <property type="match status" value="1"/>
</dbReference>
<reference evidence="8 9" key="1">
    <citation type="journal article" date="2019" name="Int. J. Syst. Evol. Microbiol.">
        <title>The Draft Whole-Genome Sequence of the Antibiotic Producer Empedobacter haloabium ATCC 31962 Provides Indications for Its Taxonomic Reclassification.</title>
        <authorList>
            <person name="Miess H."/>
            <person name="Arlt P."/>
            <person name="Apel A.K."/>
            <person name="Weber T."/>
            <person name="Nieselt K."/>
            <person name="Hanssen F."/>
            <person name="Czemmel S."/>
            <person name="Nahnsen S."/>
            <person name="Gross H."/>
        </authorList>
    </citation>
    <scope>NUCLEOTIDE SEQUENCE [LARGE SCALE GENOMIC DNA]</scope>
    <source>
        <strain evidence="8 9">ATCC 31962</strain>
    </source>
</reference>
<keyword evidence="3 5" id="KW-0238">DNA-binding</keyword>
<keyword evidence="4" id="KW-0233">DNA recombination</keyword>
<dbReference type="Pfam" id="PF00589">
    <property type="entry name" value="Phage_integrase"/>
    <property type="match status" value="1"/>
</dbReference>
<dbReference type="InterPro" id="IPR025166">
    <property type="entry name" value="Integrase_DNA_bind_dom"/>
</dbReference>
<dbReference type="EMBL" id="CP136508">
    <property type="protein sequence ID" value="WUR15421.1"/>
    <property type="molecule type" value="Genomic_DNA"/>
</dbReference>
<sequence>MNTRGKHMLTTVSVTSKKTKGYYADGNGLYLQVSASGSKSWIFRFMLRGRAREMGLGSVQSKSLAAARADVASYRQLLIEGIDPIEHRRGLQLKAPTVPRTAHSFRECAEQFHAMHSEGWRNVKHVAQWINTLALYVFPAIGDRDVDEVTRADILTVLEPIWLTKHETASRVRQRIKLVLDWASAREYRTEREHGLWDQMSTALPKTRQLRKPKHYRSCSYERVGMALAAIRTCGASMCVRCAMEFIVLTAARTGMVRMARWEEIDWSKHQWTIPAERMKTGVEHRIPLPHRAMEILEAQRQKSEPEGLIFPTPRNKPHSDMVFTMQLRRLGLAFTMHGFRSTFRDWAAEQTAFPAEVCEAALAHALKNPTEAAYFRSDLFDKRRELMGAWAAYCVAETQAATKPPAE</sequence>
<evidence type="ECO:0000256" key="5">
    <source>
        <dbReference type="PROSITE-ProRule" id="PRU01248"/>
    </source>
</evidence>
<dbReference type="PANTHER" id="PTHR30629:SF2">
    <property type="entry name" value="PROPHAGE INTEGRASE INTS-RELATED"/>
    <property type="match status" value="1"/>
</dbReference>
<evidence type="ECO:0000259" key="7">
    <source>
        <dbReference type="PROSITE" id="PS51900"/>
    </source>
</evidence>
<evidence type="ECO:0000256" key="1">
    <source>
        <dbReference type="ARBA" id="ARBA00008857"/>
    </source>
</evidence>
<evidence type="ECO:0000256" key="2">
    <source>
        <dbReference type="ARBA" id="ARBA00022908"/>
    </source>
</evidence>
<proteinExistence type="inferred from homology"/>
<keyword evidence="8" id="KW-0328">Glycosyltransferase</keyword>
<feature type="domain" description="Core-binding (CB)" evidence="7">
    <location>
        <begin position="103"/>
        <end position="184"/>
    </location>
</feature>
<dbReference type="Pfam" id="PF22022">
    <property type="entry name" value="Phage_int_M"/>
    <property type="match status" value="1"/>
</dbReference>
<dbReference type="InterPro" id="IPR010998">
    <property type="entry name" value="Integrase_recombinase_N"/>
</dbReference>
<dbReference type="SUPFAM" id="SSF56349">
    <property type="entry name" value="DNA breaking-rejoining enzymes"/>
    <property type="match status" value="1"/>
</dbReference>
<dbReference type="Proteomes" id="UP000321323">
    <property type="component" value="Chromosome"/>
</dbReference>
<evidence type="ECO:0000256" key="3">
    <source>
        <dbReference type="ARBA" id="ARBA00023125"/>
    </source>
</evidence>
<dbReference type="GO" id="GO:0016757">
    <property type="term" value="F:glycosyltransferase activity"/>
    <property type="evidence" value="ECO:0007669"/>
    <property type="project" value="UniProtKB-KW"/>
</dbReference>
<dbReference type="CDD" id="cd00801">
    <property type="entry name" value="INT_P4_C"/>
    <property type="match status" value="1"/>
</dbReference>
<dbReference type="InterPro" id="IPR038488">
    <property type="entry name" value="Integrase_DNA-bd_sf"/>
</dbReference>
<comment type="similarity">
    <text evidence="1">Belongs to the 'phage' integrase family.</text>
</comment>
<dbReference type="InterPro" id="IPR044068">
    <property type="entry name" value="CB"/>
</dbReference>
<evidence type="ECO:0000313" key="8">
    <source>
        <dbReference type="EMBL" id="WUR15421.1"/>
    </source>
</evidence>
<dbReference type="Gene3D" id="1.10.443.10">
    <property type="entry name" value="Intergrase catalytic core"/>
    <property type="match status" value="1"/>
</dbReference>
<dbReference type="Gene3D" id="3.30.160.390">
    <property type="entry name" value="Integrase, DNA-binding domain"/>
    <property type="match status" value="1"/>
</dbReference>
<keyword evidence="9" id="KW-1185">Reference proteome</keyword>
<evidence type="ECO:0000313" key="9">
    <source>
        <dbReference type="Proteomes" id="UP000321323"/>
    </source>
</evidence>
<evidence type="ECO:0000259" key="6">
    <source>
        <dbReference type="PROSITE" id="PS51898"/>
    </source>
</evidence>
<dbReference type="PANTHER" id="PTHR30629">
    <property type="entry name" value="PROPHAGE INTEGRASE"/>
    <property type="match status" value="1"/>
</dbReference>